<sequence>MANGGEDGAGGRAAGPDFDLPDEILSVIPTDPYDQLDLARKITSMAIASRVTKLETEAGSLRRKLHEKDRLIQQLEDKVAQLDGAYQDSEFRLKVTREDNMKLVQERDSLVMTAKKLSRDVAKLETFKRQLLQSLNEENAPSETVDIGTYDQSVPKAYLTNDDSNGYTNHHSYGGATDNASTNDEVSTQAGQKFSVAPYITPRLTPSGTPNMISTSVSPRSQQSSAASSPPRGRPLPGRTPRIDGKEFFRQARSRLSLEQFSAFLANIKELNAQRQSREEALRKAEEIFGTDNKDLYLSFQGLLNRNPH</sequence>
<evidence type="ECO:0000313" key="5">
    <source>
        <dbReference type="Proteomes" id="UP001567538"/>
    </source>
</evidence>
<dbReference type="InterPro" id="IPR058935">
    <property type="entry name" value="At4g15545-like_C"/>
</dbReference>
<dbReference type="EMBL" id="JBEAFC010000005">
    <property type="protein sequence ID" value="KAL1556062.1"/>
    <property type="molecule type" value="Genomic_DNA"/>
</dbReference>
<evidence type="ECO:0000256" key="2">
    <source>
        <dbReference type="SAM" id="MobiDB-lite"/>
    </source>
</evidence>
<gene>
    <name evidence="4" type="ORF">AAHA92_11729</name>
</gene>
<name>A0ABD1HIL9_SALDI</name>
<dbReference type="AlphaFoldDB" id="A0ABD1HIL9"/>
<dbReference type="PANTHER" id="PTHR47383:SF8">
    <property type="entry name" value="OS01G0768300 PROTEIN"/>
    <property type="match status" value="1"/>
</dbReference>
<dbReference type="Proteomes" id="UP001567538">
    <property type="component" value="Unassembled WGS sequence"/>
</dbReference>
<reference evidence="4 5" key="1">
    <citation type="submission" date="2024-06" db="EMBL/GenBank/DDBJ databases">
        <title>A chromosome level genome sequence of Diviner's sage (Salvia divinorum).</title>
        <authorList>
            <person name="Ford S.A."/>
            <person name="Ro D.-K."/>
            <person name="Ness R.W."/>
            <person name="Phillips M.A."/>
        </authorList>
    </citation>
    <scope>NUCLEOTIDE SEQUENCE [LARGE SCALE GENOMIC DNA]</scope>
    <source>
        <strain evidence="4">SAF-2024a</strain>
        <tissue evidence="4">Leaf</tissue>
    </source>
</reference>
<feature type="compositionally biased region" description="Polar residues" evidence="2">
    <location>
        <begin position="178"/>
        <end position="192"/>
    </location>
</feature>
<accession>A0ABD1HIL9</accession>
<feature type="coiled-coil region" evidence="1">
    <location>
        <begin position="58"/>
        <end position="92"/>
    </location>
</feature>
<feature type="compositionally biased region" description="Polar residues" evidence="2">
    <location>
        <begin position="204"/>
        <end position="213"/>
    </location>
</feature>
<feature type="compositionally biased region" description="Low complexity" evidence="2">
    <location>
        <begin position="214"/>
        <end position="240"/>
    </location>
</feature>
<protein>
    <recommendedName>
        <fullName evidence="3">At4g15545-like C-terminal domain-containing protein</fullName>
    </recommendedName>
</protein>
<evidence type="ECO:0000259" key="3">
    <source>
        <dbReference type="Pfam" id="PF25972"/>
    </source>
</evidence>
<keyword evidence="5" id="KW-1185">Reference proteome</keyword>
<evidence type="ECO:0000256" key="1">
    <source>
        <dbReference type="SAM" id="Coils"/>
    </source>
</evidence>
<dbReference type="Pfam" id="PF25972">
    <property type="entry name" value="At4g15545_C"/>
    <property type="match status" value="1"/>
</dbReference>
<dbReference type="InterPro" id="IPR058936">
    <property type="entry name" value="At4g15545-like"/>
</dbReference>
<evidence type="ECO:0000313" key="4">
    <source>
        <dbReference type="EMBL" id="KAL1556062.1"/>
    </source>
</evidence>
<keyword evidence="1" id="KW-0175">Coiled coil</keyword>
<feature type="domain" description="At4g15545-like C-terminal" evidence="3">
    <location>
        <begin position="241"/>
        <end position="307"/>
    </location>
</feature>
<organism evidence="4 5">
    <name type="scientific">Salvia divinorum</name>
    <name type="common">Maria pastora</name>
    <name type="synonym">Diviner's sage</name>
    <dbReference type="NCBI Taxonomy" id="28513"/>
    <lineage>
        <taxon>Eukaryota</taxon>
        <taxon>Viridiplantae</taxon>
        <taxon>Streptophyta</taxon>
        <taxon>Embryophyta</taxon>
        <taxon>Tracheophyta</taxon>
        <taxon>Spermatophyta</taxon>
        <taxon>Magnoliopsida</taxon>
        <taxon>eudicotyledons</taxon>
        <taxon>Gunneridae</taxon>
        <taxon>Pentapetalae</taxon>
        <taxon>asterids</taxon>
        <taxon>lamiids</taxon>
        <taxon>Lamiales</taxon>
        <taxon>Lamiaceae</taxon>
        <taxon>Nepetoideae</taxon>
        <taxon>Mentheae</taxon>
        <taxon>Salviinae</taxon>
        <taxon>Salvia</taxon>
        <taxon>Salvia subgen. Calosphace</taxon>
    </lineage>
</organism>
<proteinExistence type="predicted"/>
<feature type="region of interest" description="Disordered" evidence="2">
    <location>
        <begin position="156"/>
        <end position="245"/>
    </location>
</feature>
<comment type="caution">
    <text evidence="4">The sequence shown here is derived from an EMBL/GenBank/DDBJ whole genome shotgun (WGS) entry which is preliminary data.</text>
</comment>
<dbReference type="PANTHER" id="PTHR47383">
    <property type="entry name" value="OS03G0659800 PROTEIN"/>
    <property type="match status" value="1"/>
</dbReference>
<feature type="compositionally biased region" description="Polar residues" evidence="2">
    <location>
        <begin position="161"/>
        <end position="171"/>
    </location>
</feature>